<proteinExistence type="predicted"/>
<evidence type="ECO:0000256" key="1">
    <source>
        <dbReference type="SAM" id="Phobius"/>
    </source>
</evidence>
<organism evidence="3 4">
    <name type="scientific">Burkholderia cepacia</name>
    <name type="common">Pseudomonas cepacia</name>
    <dbReference type="NCBI Taxonomy" id="292"/>
    <lineage>
        <taxon>Bacteria</taxon>
        <taxon>Pseudomonadati</taxon>
        <taxon>Pseudomonadota</taxon>
        <taxon>Betaproteobacteria</taxon>
        <taxon>Burkholderiales</taxon>
        <taxon>Burkholderiaceae</taxon>
        <taxon>Burkholderia</taxon>
        <taxon>Burkholderia cepacia complex</taxon>
    </lineage>
</organism>
<keyword evidence="1" id="KW-1133">Transmembrane helix</keyword>
<feature type="transmembrane region" description="Helical" evidence="1">
    <location>
        <begin position="249"/>
        <end position="272"/>
    </location>
</feature>
<feature type="domain" description="Acyltransferase 3" evidence="2">
    <location>
        <begin position="47"/>
        <end position="356"/>
    </location>
</feature>
<dbReference type="Proteomes" id="UP000218103">
    <property type="component" value="Chromosome 1"/>
</dbReference>
<feature type="transmembrane region" description="Helical" evidence="1">
    <location>
        <begin position="310"/>
        <end position="332"/>
    </location>
</feature>
<dbReference type="InterPro" id="IPR002656">
    <property type="entry name" value="Acyl_transf_3_dom"/>
</dbReference>
<name>A0ABN5CST0_BURCE</name>
<reference evidence="4" key="1">
    <citation type="submission" date="2017-09" db="EMBL/GenBank/DDBJ databases">
        <title>FDA dAtabase for Regulatory Grade micrObial Sequences (FDA-ARGOS): Supporting development and validation of Infectious Disease Dx tests.</title>
        <authorList>
            <person name="Minogue T."/>
            <person name="Wolcott M."/>
            <person name="Wasieloski L."/>
            <person name="Aguilar W."/>
            <person name="Moore D."/>
            <person name="Tallon L.J."/>
            <person name="Sadzewicz L."/>
            <person name="Ott S."/>
            <person name="Zhao X."/>
            <person name="Nagaraj S."/>
            <person name="Vavikolanu K."/>
            <person name="Aluvathingal J."/>
            <person name="Nadendla S."/>
            <person name="Sichtig H."/>
        </authorList>
    </citation>
    <scope>NUCLEOTIDE SEQUENCE [LARGE SCALE GENOMIC DNA]</scope>
    <source>
        <strain evidence="4">FDAARGOS_388</strain>
    </source>
</reference>
<feature type="transmembrane region" description="Helical" evidence="1">
    <location>
        <begin position="108"/>
        <end position="127"/>
    </location>
</feature>
<accession>A0ABN5CST0</accession>
<evidence type="ECO:0000313" key="4">
    <source>
        <dbReference type="Proteomes" id="UP000218103"/>
    </source>
</evidence>
<feature type="transmembrane region" description="Helical" evidence="1">
    <location>
        <begin position="172"/>
        <end position="192"/>
    </location>
</feature>
<keyword evidence="3" id="KW-0808">Transferase</keyword>
<keyword evidence="1" id="KW-0812">Transmembrane</keyword>
<sequence length="391" mass="43453">MPKRFCGRLWSAHYERTRGDSRCEKIGATRNMRLRPFPIRPVNMLGALRTFLALIVTAAHLGRWTDLTATYAVSTFFVISGYLMTATLHRNYGFGSSGFFRFFLNRFLRLYPMYWIAAGMSVLLIALEPTLAEAYHRNFLLPDSLRSWACLAMNWYWRPDFPLPGKPSVSHVVPPAWALAVEFAMYVVLALGAARNIKTGVLCLLVGVLFHVAMAHDVNERIYAIPAAALPYGIGICLYFAVKACRASVTTYASVTATLLYAGFICALHFLPLDAAGIPYYLNLAGFAVAFFFIASATEGRYFRWIDRNIGGLSYPIYLIHYQAAFAIQLLLSTKATGWTLFWFTLPLAVALSAALEYLNRQIVDPCRNVVRAKGGVVSGGAPSMSQSGTR</sequence>
<feature type="transmembrane region" description="Helical" evidence="1">
    <location>
        <begin position="278"/>
        <end position="298"/>
    </location>
</feature>
<feature type="transmembrane region" description="Helical" evidence="1">
    <location>
        <begin position="68"/>
        <end position="88"/>
    </location>
</feature>
<dbReference type="GO" id="GO:0016746">
    <property type="term" value="F:acyltransferase activity"/>
    <property type="evidence" value="ECO:0007669"/>
    <property type="project" value="UniProtKB-KW"/>
</dbReference>
<protein>
    <submittedName>
        <fullName evidence="3">Acyltransferase</fullName>
    </submittedName>
</protein>
<feature type="transmembrane region" description="Helical" evidence="1">
    <location>
        <begin position="42"/>
        <end position="62"/>
    </location>
</feature>
<keyword evidence="4" id="KW-1185">Reference proteome</keyword>
<evidence type="ECO:0000313" key="3">
    <source>
        <dbReference type="EMBL" id="ATF78244.1"/>
    </source>
</evidence>
<dbReference type="InterPro" id="IPR050879">
    <property type="entry name" value="Acyltransferase_3"/>
</dbReference>
<keyword evidence="1" id="KW-0472">Membrane</keyword>
<feature type="transmembrane region" description="Helical" evidence="1">
    <location>
        <begin position="199"/>
        <end position="216"/>
    </location>
</feature>
<gene>
    <name evidence="3" type="ORF">CO711_12975</name>
</gene>
<feature type="transmembrane region" description="Helical" evidence="1">
    <location>
        <begin position="338"/>
        <end position="359"/>
    </location>
</feature>
<dbReference type="Pfam" id="PF01757">
    <property type="entry name" value="Acyl_transf_3"/>
    <property type="match status" value="1"/>
</dbReference>
<dbReference type="PANTHER" id="PTHR23028:SF53">
    <property type="entry name" value="ACYL_TRANSF_3 DOMAIN-CONTAINING PROTEIN"/>
    <property type="match status" value="1"/>
</dbReference>
<feature type="transmembrane region" description="Helical" evidence="1">
    <location>
        <begin position="222"/>
        <end position="242"/>
    </location>
</feature>
<evidence type="ECO:0000259" key="2">
    <source>
        <dbReference type="Pfam" id="PF01757"/>
    </source>
</evidence>
<keyword evidence="3" id="KW-0012">Acyltransferase</keyword>
<dbReference type="PANTHER" id="PTHR23028">
    <property type="entry name" value="ACETYLTRANSFERASE"/>
    <property type="match status" value="1"/>
</dbReference>
<dbReference type="EMBL" id="CP023518">
    <property type="protein sequence ID" value="ATF78244.1"/>
    <property type="molecule type" value="Genomic_DNA"/>
</dbReference>